<comment type="similarity">
    <text evidence="2">Belongs to the virb1 family.</text>
</comment>
<dbReference type="Proteomes" id="UP000012488">
    <property type="component" value="Chromosome"/>
</dbReference>
<dbReference type="AlphaFoldDB" id="A0A6B9FS69"/>
<name>A0A6B9FS69_9HYPH</name>
<dbReference type="RefSeq" id="WP_010686959.1">
    <property type="nucleotide sequence ID" value="NZ_CP043538.1"/>
</dbReference>
<organism evidence="5 6">
    <name type="scientific">Methylobacterium mesophilicum SR1.6/6</name>
    <dbReference type="NCBI Taxonomy" id="908290"/>
    <lineage>
        <taxon>Bacteria</taxon>
        <taxon>Pseudomonadati</taxon>
        <taxon>Pseudomonadota</taxon>
        <taxon>Alphaproteobacteria</taxon>
        <taxon>Hyphomicrobiales</taxon>
        <taxon>Methylobacteriaceae</taxon>
        <taxon>Methylobacterium</taxon>
    </lineage>
</organism>
<evidence type="ECO:0000259" key="4">
    <source>
        <dbReference type="Pfam" id="PF01464"/>
    </source>
</evidence>
<dbReference type="PANTHER" id="PTHR37423:SF2">
    <property type="entry name" value="MEMBRANE-BOUND LYTIC MUREIN TRANSGLYCOSYLASE C"/>
    <property type="match status" value="1"/>
</dbReference>
<evidence type="ECO:0000256" key="2">
    <source>
        <dbReference type="ARBA" id="ARBA00009387"/>
    </source>
</evidence>
<reference evidence="5 6" key="1">
    <citation type="journal article" date="2012" name="Genet. Mol. Biol.">
        <title>Analysis of 16S rRNA and mxaF genes revealing insights into Methylobacterium niche-specific plant association.</title>
        <authorList>
            <person name="Dourado M.N."/>
            <person name="Andreote F.D."/>
            <person name="Dini-Andreote F."/>
            <person name="Conti R."/>
            <person name="Araujo J.M."/>
            <person name="Araujo W.L."/>
        </authorList>
    </citation>
    <scope>NUCLEOTIDE SEQUENCE [LARGE SCALE GENOMIC DNA]</scope>
    <source>
        <strain evidence="5 6">SR1.6/6</strain>
    </source>
</reference>
<dbReference type="EMBL" id="CP043538">
    <property type="protein sequence ID" value="QGY03805.1"/>
    <property type="molecule type" value="Genomic_DNA"/>
</dbReference>
<dbReference type="KEGG" id="mmes:MMSR116_19330"/>
<dbReference type="CDD" id="cd00254">
    <property type="entry name" value="LT-like"/>
    <property type="match status" value="1"/>
</dbReference>
<feature type="compositionally biased region" description="Polar residues" evidence="3">
    <location>
        <begin position="269"/>
        <end position="285"/>
    </location>
</feature>
<dbReference type="SUPFAM" id="SSF53955">
    <property type="entry name" value="Lysozyme-like"/>
    <property type="match status" value="1"/>
</dbReference>
<comment type="similarity">
    <text evidence="1">Belongs to the transglycosylase Slt family.</text>
</comment>
<sequence length="324" mass="34654">MQAFVGHPRPFDRRIPRAPLAACLVAAAVLTFIVAPRASNKADVEPVAESIILAPIAQLDPVLMDIPAMTDLLVVGRGDLQPMEQASRLFPQVLAPQFLFPQAEAGMRALIASAATANDLPSDFFLRLLRQESGLNPLAVSPVGAQGIAQFMPGTAAERGLRDPFDPVEAIPKSAELLREHRARFGNLGLAAAAYNAGPQRVRGWLDGRSGMPAETRDYVVRITGRTLEDWATESGRSPPKPALAFMASADLGFATTWPTNPAVHPTSLPATSQGMRSAPSPASRSTKRPLQRPSARSQQPRSEQALCALLNGEGRTCLVQATY</sequence>
<feature type="domain" description="Transglycosylase SLT" evidence="4">
    <location>
        <begin position="110"/>
        <end position="208"/>
    </location>
</feature>
<evidence type="ECO:0000313" key="6">
    <source>
        <dbReference type="Proteomes" id="UP000012488"/>
    </source>
</evidence>
<protein>
    <submittedName>
        <fullName evidence="5">Lytic transglycosylase domain-containing protein</fullName>
    </submittedName>
</protein>
<evidence type="ECO:0000313" key="5">
    <source>
        <dbReference type="EMBL" id="QGY03805.1"/>
    </source>
</evidence>
<accession>A0A6B9FS69</accession>
<dbReference type="InterPro" id="IPR008258">
    <property type="entry name" value="Transglycosylase_SLT_dom_1"/>
</dbReference>
<feature type="region of interest" description="Disordered" evidence="3">
    <location>
        <begin position="259"/>
        <end position="303"/>
    </location>
</feature>
<dbReference type="Gene3D" id="1.10.530.10">
    <property type="match status" value="1"/>
</dbReference>
<evidence type="ECO:0000256" key="1">
    <source>
        <dbReference type="ARBA" id="ARBA00007734"/>
    </source>
</evidence>
<dbReference type="OrthoDB" id="9801695at2"/>
<proteinExistence type="inferred from homology"/>
<reference evidence="5 6" key="2">
    <citation type="journal article" date="2013" name="Genome Announc.">
        <title>Draft Genome Sequence of Methylobacterium mesophilicum Strain SR1.6/6, Isolated from Citrus sinensis.</title>
        <authorList>
            <person name="Marinho Almeida D."/>
            <person name="Dini-Andreote F."/>
            <person name="Camargo Neves A.A."/>
            <person name="Juca Ramos R.T."/>
            <person name="Andreote F.D."/>
            <person name="Carneiro A.R."/>
            <person name="Oliveira de Souza Lima A."/>
            <person name="Caracciolo Gomes de Sa P.H."/>
            <person name="Ribeiro Barbosa M.S."/>
            <person name="Araujo W.L."/>
            <person name="Silva A."/>
        </authorList>
    </citation>
    <scope>NUCLEOTIDE SEQUENCE [LARGE SCALE GENOMIC DNA]</scope>
    <source>
        <strain evidence="5 6">SR1.6/6</strain>
    </source>
</reference>
<dbReference type="Pfam" id="PF01464">
    <property type="entry name" value="SLT"/>
    <property type="match status" value="1"/>
</dbReference>
<gene>
    <name evidence="5" type="ORF">MMSR116_19330</name>
</gene>
<dbReference type="InterPro" id="IPR023346">
    <property type="entry name" value="Lysozyme-like_dom_sf"/>
</dbReference>
<dbReference type="PANTHER" id="PTHR37423">
    <property type="entry name" value="SOLUBLE LYTIC MUREIN TRANSGLYCOSYLASE-RELATED"/>
    <property type="match status" value="1"/>
</dbReference>
<evidence type="ECO:0000256" key="3">
    <source>
        <dbReference type="SAM" id="MobiDB-lite"/>
    </source>
</evidence>